<evidence type="ECO:0000313" key="5">
    <source>
        <dbReference type="Proteomes" id="UP000821866"/>
    </source>
</evidence>
<accession>A0A9J6ECM4</accession>
<keyword evidence="3" id="KW-0812">Transmembrane</keyword>
<dbReference type="GO" id="GO:0005576">
    <property type="term" value="C:extracellular region"/>
    <property type="evidence" value="ECO:0007669"/>
    <property type="project" value="UniProtKB-SubCell"/>
</dbReference>
<sequence length="181" mass="19712">MRPPNVQPPTEPFPEPAKVANAGHCGVAGAEPERRNICGLSPGTYAMISTLLVVLAAVFAHALTVSTLRRHSLSQAKRELDKLDSISIDKEKNAFFRFLKQSCEIMAWTETHKIGLLLVSMLLILGFSLDAVKACDELECSRRCRSINARWGICVHGSCVCGYSEPAAQPSFLPPYIGMPG</sequence>
<reference evidence="4" key="2">
    <citation type="submission" date="2021-09" db="EMBL/GenBank/DDBJ databases">
        <authorList>
            <person name="Jia N."/>
            <person name="Wang J."/>
            <person name="Shi W."/>
            <person name="Du L."/>
            <person name="Sun Y."/>
            <person name="Zhan W."/>
            <person name="Jiang J."/>
            <person name="Wang Q."/>
            <person name="Zhang B."/>
            <person name="Ji P."/>
            <person name="Sakyi L.B."/>
            <person name="Cui X."/>
            <person name="Yuan T."/>
            <person name="Jiang B."/>
            <person name="Yang W."/>
            <person name="Lam T.T.-Y."/>
            <person name="Chang Q."/>
            <person name="Ding S."/>
            <person name="Wang X."/>
            <person name="Zhu J."/>
            <person name="Ruan X."/>
            <person name="Zhao L."/>
            <person name="Wei J."/>
            <person name="Que T."/>
            <person name="Du C."/>
            <person name="Cheng J."/>
            <person name="Dai P."/>
            <person name="Han X."/>
            <person name="Huang E."/>
            <person name="Gao Y."/>
            <person name="Liu J."/>
            <person name="Shao H."/>
            <person name="Ye R."/>
            <person name="Li L."/>
            <person name="Wei W."/>
            <person name="Wang X."/>
            <person name="Wang C."/>
            <person name="Huo Q."/>
            <person name="Li W."/>
            <person name="Guo W."/>
            <person name="Chen H."/>
            <person name="Chen S."/>
            <person name="Zhou L."/>
            <person name="Zhou L."/>
            <person name="Ni X."/>
            <person name="Tian J."/>
            <person name="Zhou Y."/>
            <person name="Sheng Y."/>
            <person name="Liu T."/>
            <person name="Pan Y."/>
            <person name="Xia L."/>
            <person name="Li J."/>
            <person name="Zhao F."/>
            <person name="Cao W."/>
        </authorList>
    </citation>
    <scope>NUCLEOTIDE SEQUENCE</scope>
    <source>
        <strain evidence="4">Rmic-2018</strain>
        <tissue evidence="4">Larvae</tissue>
    </source>
</reference>
<organism evidence="4 5">
    <name type="scientific">Rhipicephalus microplus</name>
    <name type="common">Cattle tick</name>
    <name type="synonym">Boophilus microplus</name>
    <dbReference type="NCBI Taxonomy" id="6941"/>
    <lineage>
        <taxon>Eukaryota</taxon>
        <taxon>Metazoa</taxon>
        <taxon>Ecdysozoa</taxon>
        <taxon>Arthropoda</taxon>
        <taxon>Chelicerata</taxon>
        <taxon>Arachnida</taxon>
        <taxon>Acari</taxon>
        <taxon>Parasitiformes</taxon>
        <taxon>Ixodida</taxon>
        <taxon>Ixodoidea</taxon>
        <taxon>Ixodidae</taxon>
        <taxon>Rhipicephalinae</taxon>
        <taxon>Rhipicephalus</taxon>
        <taxon>Boophilus</taxon>
    </lineage>
</organism>
<evidence type="ECO:0000256" key="2">
    <source>
        <dbReference type="ARBA" id="ARBA00022525"/>
    </source>
</evidence>
<dbReference type="InterPro" id="IPR036574">
    <property type="entry name" value="Scorpion_toxin-like_sf"/>
</dbReference>
<comment type="caution">
    <text evidence="4">The sequence shown here is derived from an EMBL/GenBank/DDBJ whole genome shotgun (WGS) entry which is preliminary data.</text>
</comment>
<gene>
    <name evidence="4" type="ORF">HPB51_023068</name>
</gene>
<protein>
    <submittedName>
        <fullName evidence="4">Uncharacterized protein</fullName>
    </submittedName>
</protein>
<keyword evidence="2" id="KW-0964">Secreted</keyword>
<dbReference type="Proteomes" id="UP000821866">
    <property type="component" value="Chromosome 3"/>
</dbReference>
<dbReference type="Gene3D" id="3.30.30.10">
    <property type="entry name" value="Knottin, scorpion toxin-like"/>
    <property type="match status" value="1"/>
</dbReference>
<dbReference type="EMBL" id="JABSTU010000005">
    <property type="protein sequence ID" value="KAH8032084.1"/>
    <property type="molecule type" value="Genomic_DNA"/>
</dbReference>
<name>A0A9J6ECM4_RHIMP</name>
<proteinExistence type="predicted"/>
<comment type="subcellular location">
    <subcellularLocation>
        <location evidence="1">Secreted</location>
    </subcellularLocation>
</comment>
<evidence type="ECO:0000313" key="4">
    <source>
        <dbReference type="EMBL" id="KAH8032084.1"/>
    </source>
</evidence>
<evidence type="ECO:0000256" key="3">
    <source>
        <dbReference type="SAM" id="Phobius"/>
    </source>
</evidence>
<reference evidence="4" key="1">
    <citation type="journal article" date="2020" name="Cell">
        <title>Large-Scale Comparative Analyses of Tick Genomes Elucidate Their Genetic Diversity and Vector Capacities.</title>
        <authorList>
            <consortium name="Tick Genome and Microbiome Consortium (TIGMIC)"/>
            <person name="Jia N."/>
            <person name="Wang J."/>
            <person name="Shi W."/>
            <person name="Du L."/>
            <person name="Sun Y."/>
            <person name="Zhan W."/>
            <person name="Jiang J.F."/>
            <person name="Wang Q."/>
            <person name="Zhang B."/>
            <person name="Ji P."/>
            <person name="Bell-Sakyi L."/>
            <person name="Cui X.M."/>
            <person name="Yuan T.T."/>
            <person name="Jiang B.G."/>
            <person name="Yang W.F."/>
            <person name="Lam T.T."/>
            <person name="Chang Q.C."/>
            <person name="Ding S.J."/>
            <person name="Wang X.J."/>
            <person name="Zhu J.G."/>
            <person name="Ruan X.D."/>
            <person name="Zhao L."/>
            <person name="Wei J.T."/>
            <person name="Ye R.Z."/>
            <person name="Que T.C."/>
            <person name="Du C.H."/>
            <person name="Zhou Y.H."/>
            <person name="Cheng J.X."/>
            <person name="Dai P.F."/>
            <person name="Guo W.B."/>
            <person name="Han X.H."/>
            <person name="Huang E.J."/>
            <person name="Li L.F."/>
            <person name="Wei W."/>
            <person name="Gao Y.C."/>
            <person name="Liu J.Z."/>
            <person name="Shao H.Z."/>
            <person name="Wang X."/>
            <person name="Wang C.C."/>
            <person name="Yang T.C."/>
            <person name="Huo Q.B."/>
            <person name="Li W."/>
            <person name="Chen H.Y."/>
            <person name="Chen S.E."/>
            <person name="Zhou L.G."/>
            <person name="Ni X.B."/>
            <person name="Tian J.H."/>
            <person name="Sheng Y."/>
            <person name="Liu T."/>
            <person name="Pan Y.S."/>
            <person name="Xia L.Y."/>
            <person name="Li J."/>
            <person name="Zhao F."/>
            <person name="Cao W.C."/>
        </authorList>
    </citation>
    <scope>NUCLEOTIDE SEQUENCE</scope>
    <source>
        <strain evidence="4">Rmic-2018</strain>
    </source>
</reference>
<feature type="transmembrane region" description="Helical" evidence="3">
    <location>
        <begin position="45"/>
        <end position="68"/>
    </location>
</feature>
<keyword evidence="5" id="KW-1185">Reference proteome</keyword>
<keyword evidence="3" id="KW-0472">Membrane</keyword>
<evidence type="ECO:0000256" key="1">
    <source>
        <dbReference type="ARBA" id="ARBA00004613"/>
    </source>
</evidence>
<dbReference type="AlphaFoldDB" id="A0A9J6ECM4"/>
<keyword evidence="3" id="KW-1133">Transmembrane helix</keyword>